<keyword evidence="5" id="KW-1185">Reference proteome</keyword>
<dbReference type="InterPro" id="IPR002347">
    <property type="entry name" value="SDR_fam"/>
</dbReference>
<dbReference type="EMBL" id="JAUTXT010000078">
    <property type="protein sequence ID" value="KAK3669605.1"/>
    <property type="molecule type" value="Genomic_DNA"/>
</dbReference>
<gene>
    <name evidence="4" type="ORF">LTR78_010543</name>
</gene>
<accession>A0AAE0TMR8</accession>
<keyword evidence="3" id="KW-0560">Oxidoreductase</keyword>
<sequence>MSTERNDPSLAYTIPFQLTKTIHRRVPDELQPERSENSQRGKIILITGGGSGIGAAAANVWVRAGAEGVVIVGRRKERLEATAQSLEKSSRGITKIVPIAADCTIDADMRRVHDAIKEIFGRSADVVLANAGAVGEIKSSAEESSSEWWKIYVSRSPAFAQHLLTALV</sequence>
<evidence type="ECO:0000256" key="1">
    <source>
        <dbReference type="ARBA" id="ARBA00006484"/>
    </source>
</evidence>
<dbReference type="PANTHER" id="PTHR43618">
    <property type="entry name" value="7-ALPHA-HYDROXYSTEROID DEHYDROGENASE"/>
    <property type="match status" value="1"/>
</dbReference>
<dbReference type="InterPro" id="IPR052178">
    <property type="entry name" value="Sec_Metab_Biosynth_SDR"/>
</dbReference>
<comment type="caution">
    <text evidence="4">The sequence shown here is derived from an EMBL/GenBank/DDBJ whole genome shotgun (WGS) entry which is preliminary data.</text>
</comment>
<proteinExistence type="inferred from homology"/>
<evidence type="ECO:0000313" key="4">
    <source>
        <dbReference type="EMBL" id="KAK3669605.1"/>
    </source>
</evidence>
<evidence type="ECO:0000313" key="5">
    <source>
        <dbReference type="Proteomes" id="UP001274830"/>
    </source>
</evidence>
<evidence type="ECO:0000256" key="2">
    <source>
        <dbReference type="ARBA" id="ARBA00022857"/>
    </source>
</evidence>
<organism evidence="4 5">
    <name type="scientific">Recurvomyces mirabilis</name>
    <dbReference type="NCBI Taxonomy" id="574656"/>
    <lineage>
        <taxon>Eukaryota</taxon>
        <taxon>Fungi</taxon>
        <taxon>Dikarya</taxon>
        <taxon>Ascomycota</taxon>
        <taxon>Pezizomycotina</taxon>
        <taxon>Dothideomycetes</taxon>
        <taxon>Dothideomycetidae</taxon>
        <taxon>Mycosphaerellales</taxon>
        <taxon>Teratosphaeriaceae</taxon>
        <taxon>Recurvomyces</taxon>
    </lineage>
</organism>
<evidence type="ECO:0000256" key="3">
    <source>
        <dbReference type="ARBA" id="ARBA00023002"/>
    </source>
</evidence>
<dbReference type="Proteomes" id="UP001274830">
    <property type="component" value="Unassembled WGS sequence"/>
</dbReference>
<dbReference type="InterPro" id="IPR036291">
    <property type="entry name" value="NAD(P)-bd_dom_sf"/>
</dbReference>
<comment type="similarity">
    <text evidence="1">Belongs to the short-chain dehydrogenases/reductases (SDR) family.</text>
</comment>
<name>A0AAE0TMR8_9PEZI</name>
<dbReference type="PANTHER" id="PTHR43618:SF8">
    <property type="entry name" value="7ALPHA-HYDROXYSTEROID DEHYDROGENASE"/>
    <property type="match status" value="1"/>
</dbReference>
<protein>
    <submittedName>
        <fullName evidence="4">Uncharacterized protein</fullName>
    </submittedName>
</protein>
<dbReference type="Pfam" id="PF00106">
    <property type="entry name" value="adh_short"/>
    <property type="match status" value="1"/>
</dbReference>
<dbReference type="Gene3D" id="3.40.50.720">
    <property type="entry name" value="NAD(P)-binding Rossmann-like Domain"/>
    <property type="match status" value="1"/>
</dbReference>
<reference evidence="4" key="1">
    <citation type="submission" date="2023-07" db="EMBL/GenBank/DDBJ databases">
        <title>Black Yeasts Isolated from many extreme environments.</title>
        <authorList>
            <person name="Coleine C."/>
            <person name="Stajich J.E."/>
            <person name="Selbmann L."/>
        </authorList>
    </citation>
    <scope>NUCLEOTIDE SEQUENCE</scope>
    <source>
        <strain evidence="4">CCFEE 5485</strain>
    </source>
</reference>
<dbReference type="PRINTS" id="PR00081">
    <property type="entry name" value="GDHRDH"/>
</dbReference>
<dbReference type="GO" id="GO:0016491">
    <property type="term" value="F:oxidoreductase activity"/>
    <property type="evidence" value="ECO:0007669"/>
    <property type="project" value="UniProtKB-KW"/>
</dbReference>
<keyword evidence="2" id="KW-0521">NADP</keyword>
<dbReference type="SUPFAM" id="SSF51735">
    <property type="entry name" value="NAD(P)-binding Rossmann-fold domains"/>
    <property type="match status" value="1"/>
</dbReference>
<dbReference type="AlphaFoldDB" id="A0AAE0TMR8"/>